<sequence length="57" mass="6761">MFWKAIMVAVACLAEISAGFRGRRAYNMKYPYVPRPHHPDLGFAYDDSRPWIMKNWK</sequence>
<gene>
    <name evidence="2" type="ORF">CYNAS_LOCUS14341</name>
</gene>
<proteinExistence type="predicted"/>
<keyword evidence="1" id="KW-0732">Signal</keyword>
<evidence type="ECO:0000256" key="1">
    <source>
        <dbReference type="SAM" id="SignalP"/>
    </source>
</evidence>
<reference evidence="2" key="1">
    <citation type="submission" date="2023-07" db="EMBL/GenBank/DDBJ databases">
        <authorList>
            <consortium name="CYATHOMIX"/>
        </authorList>
    </citation>
    <scope>NUCLEOTIDE SEQUENCE</scope>
    <source>
        <strain evidence="2">N/A</strain>
    </source>
</reference>
<accession>A0AA36M9B9</accession>
<organism evidence="2 3">
    <name type="scientific">Cylicocyclus nassatus</name>
    <name type="common">Nematode worm</name>
    <dbReference type="NCBI Taxonomy" id="53992"/>
    <lineage>
        <taxon>Eukaryota</taxon>
        <taxon>Metazoa</taxon>
        <taxon>Ecdysozoa</taxon>
        <taxon>Nematoda</taxon>
        <taxon>Chromadorea</taxon>
        <taxon>Rhabditida</taxon>
        <taxon>Rhabditina</taxon>
        <taxon>Rhabditomorpha</taxon>
        <taxon>Strongyloidea</taxon>
        <taxon>Strongylidae</taxon>
        <taxon>Cylicocyclus</taxon>
    </lineage>
</organism>
<protein>
    <submittedName>
        <fullName evidence="2">Uncharacterized protein</fullName>
    </submittedName>
</protein>
<evidence type="ECO:0000313" key="2">
    <source>
        <dbReference type="EMBL" id="CAJ0602358.1"/>
    </source>
</evidence>
<dbReference type="EMBL" id="CATQJL010000305">
    <property type="protein sequence ID" value="CAJ0602358.1"/>
    <property type="molecule type" value="Genomic_DNA"/>
</dbReference>
<evidence type="ECO:0000313" key="3">
    <source>
        <dbReference type="Proteomes" id="UP001176961"/>
    </source>
</evidence>
<dbReference type="AlphaFoldDB" id="A0AA36M9B9"/>
<name>A0AA36M9B9_CYLNA</name>
<feature type="chain" id="PRO_5041242165" evidence="1">
    <location>
        <begin position="20"/>
        <end position="57"/>
    </location>
</feature>
<keyword evidence="3" id="KW-1185">Reference proteome</keyword>
<feature type="signal peptide" evidence="1">
    <location>
        <begin position="1"/>
        <end position="19"/>
    </location>
</feature>
<comment type="caution">
    <text evidence="2">The sequence shown here is derived from an EMBL/GenBank/DDBJ whole genome shotgun (WGS) entry which is preliminary data.</text>
</comment>
<dbReference type="Proteomes" id="UP001176961">
    <property type="component" value="Unassembled WGS sequence"/>
</dbReference>